<reference evidence="5" key="1">
    <citation type="submission" date="2019-09" db="EMBL/GenBank/DDBJ databases">
        <title>Characterisation of the sponge microbiome using genome-centric metagenomics.</title>
        <authorList>
            <person name="Engelberts J.P."/>
            <person name="Robbins S.J."/>
            <person name="De Goeij J.M."/>
            <person name="Aranda M."/>
            <person name="Bell S.C."/>
            <person name="Webster N.S."/>
        </authorList>
    </citation>
    <scope>NUCLEOTIDE SEQUENCE</scope>
    <source>
        <strain evidence="5">SB0664_bin_27</strain>
    </source>
</reference>
<comment type="caution">
    <text evidence="5">The sequence shown here is derived from an EMBL/GenBank/DDBJ whole genome shotgun (WGS) entry which is preliminary data.</text>
</comment>
<dbReference type="InterPro" id="IPR050490">
    <property type="entry name" value="Bact_solute-bd_prot1"/>
</dbReference>
<proteinExistence type="inferred from homology"/>
<feature type="signal peptide" evidence="4">
    <location>
        <begin position="1"/>
        <end position="22"/>
    </location>
</feature>
<organism evidence="5">
    <name type="scientific">Caldilineaceae bacterium SB0664_bin_27</name>
    <dbReference type="NCBI Taxonomy" id="2605260"/>
    <lineage>
        <taxon>Bacteria</taxon>
        <taxon>Bacillati</taxon>
        <taxon>Chloroflexota</taxon>
        <taxon>Caldilineae</taxon>
        <taxon>Caldilineales</taxon>
        <taxon>Caldilineaceae</taxon>
    </lineage>
</organism>
<keyword evidence="3 4" id="KW-0732">Signal</keyword>
<dbReference type="PANTHER" id="PTHR43649:SF34">
    <property type="entry name" value="ABC TRANSPORTER PERIPLASMIC-BINDING PROTEIN YCJN-RELATED"/>
    <property type="match status" value="1"/>
</dbReference>
<feature type="chain" id="PRO_5025345510" evidence="4">
    <location>
        <begin position="23"/>
        <end position="447"/>
    </location>
</feature>
<dbReference type="AlphaFoldDB" id="A0A6B0YXE5"/>
<dbReference type="InterPro" id="IPR006059">
    <property type="entry name" value="SBP"/>
</dbReference>
<dbReference type="Gene3D" id="3.40.190.10">
    <property type="entry name" value="Periplasmic binding protein-like II"/>
    <property type="match status" value="2"/>
</dbReference>
<dbReference type="SUPFAM" id="SSF53850">
    <property type="entry name" value="Periplasmic binding protein-like II"/>
    <property type="match status" value="1"/>
</dbReference>
<gene>
    <name evidence="5" type="ORF">F4Y42_19990</name>
</gene>
<dbReference type="PROSITE" id="PS51257">
    <property type="entry name" value="PROKAR_LIPOPROTEIN"/>
    <property type="match status" value="1"/>
</dbReference>
<comment type="similarity">
    <text evidence="1">Belongs to the bacterial solute-binding protein 1 family.</text>
</comment>
<evidence type="ECO:0000256" key="4">
    <source>
        <dbReference type="SAM" id="SignalP"/>
    </source>
</evidence>
<dbReference type="EMBL" id="VXRG01000169">
    <property type="protein sequence ID" value="MXY95726.1"/>
    <property type="molecule type" value="Genomic_DNA"/>
</dbReference>
<accession>A0A6B0YXE5</accession>
<protein>
    <submittedName>
        <fullName evidence="5">Extracellular solute-binding protein</fullName>
    </submittedName>
</protein>
<dbReference type="Pfam" id="PF01547">
    <property type="entry name" value="SBP_bac_1"/>
    <property type="match status" value="1"/>
</dbReference>
<sequence length="447" mass="48672">MKKLYLFAVFTLVMAIMVSACAAPAAPAETGAMEEEMVEEVTISIITAQGPLADGLVALIPQFEEENPGIKVEVAPFPWTTFFEKVISLARTESGEFDVIFADDPWMPNIVDGGLSVNLTEAYGATRDDDVPQVSYDVFSWPPPYGPIPLDFQTGERPDLHALPIQGNVIMFYIRQDILDERGLDPPVTWDDVLAIAEQVHCPDCDPPFYGYNVRGAAGSDALALLWSMGGGIFDDEFNVILDNEAGCDALTLYEQLSKYLPPGGNTYGTTEMVAEVVSGRAMMGIGWPGDAYAAFEDETDSDVAGKMLYLPLPASEVGAPHVSMMGHWGLVMNAHSENKDATWAYMEWMHYNQEHALAYAHAGGIPFRKSVFNDPELILEKPWFPAQFEALMVPPKWRPRSTQATGISLAILGPAFSAVGAGDITGQEACEQAGAEIRLEMEGVTN</sequence>
<keyword evidence="2" id="KW-0813">Transport</keyword>
<evidence type="ECO:0000256" key="1">
    <source>
        <dbReference type="ARBA" id="ARBA00008520"/>
    </source>
</evidence>
<evidence type="ECO:0000256" key="2">
    <source>
        <dbReference type="ARBA" id="ARBA00022448"/>
    </source>
</evidence>
<evidence type="ECO:0000256" key="3">
    <source>
        <dbReference type="ARBA" id="ARBA00022729"/>
    </source>
</evidence>
<evidence type="ECO:0000313" key="5">
    <source>
        <dbReference type="EMBL" id="MXY95726.1"/>
    </source>
</evidence>
<dbReference type="PANTHER" id="PTHR43649">
    <property type="entry name" value="ARABINOSE-BINDING PROTEIN-RELATED"/>
    <property type="match status" value="1"/>
</dbReference>
<name>A0A6B0YXE5_9CHLR</name>